<dbReference type="OrthoDB" id="600557at2759"/>
<dbReference type="PANTHER" id="PTHR46286:SF2">
    <property type="entry name" value="VIN3-LIKE PROTEIN 2"/>
    <property type="match status" value="1"/>
</dbReference>
<evidence type="ECO:0000259" key="7">
    <source>
        <dbReference type="Pfam" id="PF07227"/>
    </source>
</evidence>
<keyword evidence="5" id="KW-0539">Nucleus</keyword>
<dbReference type="InterPro" id="IPR044514">
    <property type="entry name" value="VIN3-like"/>
</dbReference>
<evidence type="ECO:0000256" key="1">
    <source>
        <dbReference type="ARBA" id="ARBA00004123"/>
    </source>
</evidence>
<dbReference type="PANTHER" id="PTHR46286">
    <property type="entry name" value="VIN3-LIKE PROTEIN 2-RELATED"/>
    <property type="match status" value="1"/>
</dbReference>
<dbReference type="GO" id="GO:0008270">
    <property type="term" value="F:zinc ion binding"/>
    <property type="evidence" value="ECO:0007669"/>
    <property type="project" value="UniProtKB-KW"/>
</dbReference>
<keyword evidence="4" id="KW-0862">Zinc</keyword>
<name>A0A834ZPP9_TETSI</name>
<evidence type="ECO:0000256" key="3">
    <source>
        <dbReference type="ARBA" id="ARBA00022771"/>
    </source>
</evidence>
<feature type="domain" description="Oberon-like PHD finger" evidence="7">
    <location>
        <begin position="182"/>
        <end position="281"/>
    </location>
</feature>
<dbReference type="GO" id="GO:0010048">
    <property type="term" value="P:vernalization response"/>
    <property type="evidence" value="ECO:0007669"/>
    <property type="project" value="InterPro"/>
</dbReference>
<gene>
    <name evidence="8" type="ORF">HHK36_006458</name>
</gene>
<reference evidence="8 9" key="1">
    <citation type="submission" date="2020-04" db="EMBL/GenBank/DDBJ databases">
        <title>Plant Genome Project.</title>
        <authorList>
            <person name="Zhang R.-G."/>
        </authorList>
    </citation>
    <scope>NUCLEOTIDE SEQUENCE [LARGE SCALE GENOMIC DNA]</scope>
    <source>
        <strain evidence="8">YNK0</strain>
        <tissue evidence="8">Leaf</tissue>
    </source>
</reference>
<dbReference type="InterPro" id="IPR032881">
    <property type="entry name" value="Oberon-like_PHD"/>
</dbReference>
<dbReference type="Pfam" id="PF07227">
    <property type="entry name" value="PHD_Oberon"/>
    <property type="match status" value="1"/>
</dbReference>
<dbReference type="GO" id="GO:0005634">
    <property type="term" value="C:nucleus"/>
    <property type="evidence" value="ECO:0007669"/>
    <property type="project" value="UniProtKB-SubCell"/>
</dbReference>
<evidence type="ECO:0000256" key="5">
    <source>
        <dbReference type="ARBA" id="ARBA00023242"/>
    </source>
</evidence>
<protein>
    <recommendedName>
        <fullName evidence="7">Oberon-like PHD finger domain-containing protein</fullName>
    </recommendedName>
</protein>
<dbReference type="EMBL" id="JABCRI010000004">
    <property type="protein sequence ID" value="KAF8407331.1"/>
    <property type="molecule type" value="Genomic_DNA"/>
</dbReference>
<comment type="caution">
    <text evidence="8">The sequence shown here is derived from an EMBL/GenBank/DDBJ whole genome shotgun (WGS) entry which is preliminary data.</text>
</comment>
<evidence type="ECO:0000313" key="9">
    <source>
        <dbReference type="Proteomes" id="UP000655225"/>
    </source>
</evidence>
<keyword evidence="2" id="KW-0479">Metal-binding</keyword>
<dbReference type="GO" id="GO:0040029">
    <property type="term" value="P:epigenetic regulation of gene expression"/>
    <property type="evidence" value="ECO:0007669"/>
    <property type="project" value="InterPro"/>
</dbReference>
<sequence>MISWLFDISPCSIAWVFELLPRWTEVGVFYCNVVGIEATYWTMDSSFEGFILDPSKCSKLTMEEKRELVYEISKWSHGAPEMLQSWSRQELLQILCAEMGKERKYTGLTKFKIIDHLLRILSEKKCMKRVTGAGAEPQTSPANSQSTSKRPRKANHPSRLPIVENRFFISNGDGDLGNALYCQNSACRATIFQEDRFCKRCSCCICYQYDDNKDPSLWLVCSSEPPHQGDSCDMSCHLECALKHERAGIVKDGHQERLDGSFYCVSCGKVNDLLGAPRSNVSTSNSPLIKKFSSLKPFGGDSNKGKAPVNNTSRRDSDAKCYKCGGARHYAVVCPTKNIHYCQEELKKIN</sequence>
<keyword evidence="3" id="KW-0863">Zinc-finger</keyword>
<feature type="compositionally biased region" description="Polar residues" evidence="6">
    <location>
        <begin position="137"/>
        <end position="148"/>
    </location>
</feature>
<keyword evidence="9" id="KW-1185">Reference proteome</keyword>
<comment type="subcellular location">
    <subcellularLocation>
        <location evidence="1">Nucleus</location>
    </subcellularLocation>
</comment>
<dbReference type="Proteomes" id="UP000655225">
    <property type="component" value="Unassembled WGS sequence"/>
</dbReference>
<proteinExistence type="predicted"/>
<evidence type="ECO:0000313" key="8">
    <source>
        <dbReference type="EMBL" id="KAF8407331.1"/>
    </source>
</evidence>
<organism evidence="8 9">
    <name type="scientific">Tetracentron sinense</name>
    <name type="common">Spur-leaf</name>
    <dbReference type="NCBI Taxonomy" id="13715"/>
    <lineage>
        <taxon>Eukaryota</taxon>
        <taxon>Viridiplantae</taxon>
        <taxon>Streptophyta</taxon>
        <taxon>Embryophyta</taxon>
        <taxon>Tracheophyta</taxon>
        <taxon>Spermatophyta</taxon>
        <taxon>Magnoliopsida</taxon>
        <taxon>Trochodendrales</taxon>
        <taxon>Trochodendraceae</taxon>
        <taxon>Tetracentron</taxon>
    </lineage>
</organism>
<evidence type="ECO:0000256" key="4">
    <source>
        <dbReference type="ARBA" id="ARBA00022833"/>
    </source>
</evidence>
<dbReference type="AlphaFoldDB" id="A0A834ZPP9"/>
<evidence type="ECO:0000256" key="6">
    <source>
        <dbReference type="SAM" id="MobiDB-lite"/>
    </source>
</evidence>
<evidence type="ECO:0000256" key="2">
    <source>
        <dbReference type="ARBA" id="ARBA00022723"/>
    </source>
</evidence>
<feature type="region of interest" description="Disordered" evidence="6">
    <location>
        <begin position="132"/>
        <end position="156"/>
    </location>
</feature>
<accession>A0A834ZPP9</accession>
<dbReference type="OMA" id="NCACRAV"/>
<dbReference type="CDD" id="cd15521">
    <property type="entry name" value="PHD_VIN3_plant"/>
    <property type="match status" value="1"/>
</dbReference>